<dbReference type="SUPFAM" id="SSF53448">
    <property type="entry name" value="Nucleotide-diphospho-sugar transferases"/>
    <property type="match status" value="1"/>
</dbReference>
<organism evidence="5 6">
    <name type="scientific">Labilithrix luteola</name>
    <dbReference type="NCBI Taxonomy" id="1391654"/>
    <lineage>
        <taxon>Bacteria</taxon>
        <taxon>Pseudomonadati</taxon>
        <taxon>Myxococcota</taxon>
        <taxon>Polyangia</taxon>
        <taxon>Polyangiales</taxon>
        <taxon>Labilitrichaceae</taxon>
        <taxon>Labilithrix</taxon>
    </lineage>
</organism>
<reference evidence="5 6" key="1">
    <citation type="submission" date="2015-08" db="EMBL/GenBank/DDBJ databases">
        <authorList>
            <person name="Babu N.S."/>
            <person name="Beckwith C.J."/>
            <person name="Beseler K.G."/>
            <person name="Brison A."/>
            <person name="Carone J.V."/>
            <person name="Caskin T.P."/>
            <person name="Diamond M."/>
            <person name="Durham M.E."/>
            <person name="Foxe J.M."/>
            <person name="Go M."/>
            <person name="Henderson B.A."/>
            <person name="Jones I.B."/>
            <person name="McGettigan J.A."/>
            <person name="Micheletti S.J."/>
            <person name="Nasrallah M.E."/>
            <person name="Ortiz D."/>
            <person name="Piller C.R."/>
            <person name="Privatt S.R."/>
            <person name="Schneider S.L."/>
            <person name="Sharp S."/>
            <person name="Smith T.C."/>
            <person name="Stanton J.D."/>
            <person name="Ullery H.E."/>
            <person name="Wilson R.J."/>
            <person name="Serrano M.G."/>
            <person name="Buck G."/>
            <person name="Lee V."/>
            <person name="Wang Y."/>
            <person name="Carvalho R."/>
            <person name="Voegtly L."/>
            <person name="Shi R."/>
            <person name="Duckworth R."/>
            <person name="Johnson A."/>
            <person name="Loviza R."/>
            <person name="Walstead R."/>
            <person name="Shah Z."/>
            <person name="Kiflezghi M."/>
            <person name="Wade K."/>
            <person name="Ball S.L."/>
            <person name="Bradley K.W."/>
            <person name="Asai D.J."/>
            <person name="Bowman C.A."/>
            <person name="Russell D.A."/>
            <person name="Pope W.H."/>
            <person name="Jacobs-Sera D."/>
            <person name="Hendrix R.W."/>
            <person name="Hatfull G.F."/>
        </authorList>
    </citation>
    <scope>NUCLEOTIDE SEQUENCE [LARGE SCALE GENOMIC DNA]</scope>
    <source>
        <strain evidence="5 6">DSM 27648</strain>
    </source>
</reference>
<evidence type="ECO:0000259" key="4">
    <source>
        <dbReference type="Pfam" id="PF00535"/>
    </source>
</evidence>
<feature type="domain" description="Glycosyltransferase 2-like" evidence="4">
    <location>
        <begin position="2"/>
        <end position="140"/>
    </location>
</feature>
<dbReference type="CDD" id="cd02525">
    <property type="entry name" value="Succinoglycan_BP_ExoA"/>
    <property type="match status" value="1"/>
</dbReference>
<evidence type="ECO:0000256" key="1">
    <source>
        <dbReference type="ARBA" id="ARBA00006739"/>
    </source>
</evidence>
<keyword evidence="2" id="KW-0328">Glycosyltransferase</keyword>
<dbReference type="AlphaFoldDB" id="A0A0K1PY63"/>
<evidence type="ECO:0000256" key="2">
    <source>
        <dbReference type="ARBA" id="ARBA00022676"/>
    </source>
</evidence>
<protein>
    <submittedName>
        <fullName evidence="5">Succinoglycan biosynthesis protein exoA</fullName>
    </submittedName>
</protein>
<dbReference type="GO" id="GO:0016757">
    <property type="term" value="F:glycosyltransferase activity"/>
    <property type="evidence" value="ECO:0007669"/>
    <property type="project" value="UniProtKB-KW"/>
</dbReference>
<keyword evidence="6" id="KW-1185">Reference proteome</keyword>
<dbReference type="PANTHER" id="PTHR43630">
    <property type="entry name" value="POLY-BETA-1,6-N-ACETYL-D-GLUCOSAMINE SYNTHASE"/>
    <property type="match status" value="1"/>
</dbReference>
<dbReference type="Pfam" id="PF00535">
    <property type="entry name" value="Glycos_transf_2"/>
    <property type="match status" value="1"/>
</dbReference>
<sequence>MTIAIPCFNEERHIEACLADIFAQDYPPASIEVLIGDGMSTDGTREIIGRIVSQWPGAPRVRVIDNPRRLQAAAMNAVIAEARGEIIIRMDVHARYATDYVRQCIAVLEATGAANVGGAQRARPKTWFQRALCAALDSPVAVGGARYRNADAEGFVDTVFLGAFRKRVFEAAGGYDPMAITNEDAELNQRILAGGGKIYLSKKIVVHYYPRDSFRSLSRQYFRYGQGRARTLLKHKTFPTPRPAIPFLMVTAGGALLLKPSWRRRAPLAFGAYGALVAVEALRVSRRHGWTLAPAVAAIFPVLHLSHGVGFGVGLVQYALKPDWAAHAVAAGGGGRT</sequence>
<keyword evidence="3" id="KW-0808">Transferase</keyword>
<accession>A0A0K1PY63</accession>
<evidence type="ECO:0000313" key="5">
    <source>
        <dbReference type="EMBL" id="AKU98447.1"/>
    </source>
</evidence>
<dbReference type="Proteomes" id="UP000064967">
    <property type="component" value="Chromosome"/>
</dbReference>
<dbReference type="InterPro" id="IPR001173">
    <property type="entry name" value="Glyco_trans_2-like"/>
</dbReference>
<dbReference type="Gene3D" id="3.90.550.10">
    <property type="entry name" value="Spore Coat Polysaccharide Biosynthesis Protein SpsA, Chain A"/>
    <property type="match status" value="1"/>
</dbReference>
<dbReference type="EMBL" id="CP012333">
    <property type="protein sequence ID" value="AKU98447.1"/>
    <property type="molecule type" value="Genomic_DNA"/>
</dbReference>
<evidence type="ECO:0000256" key="3">
    <source>
        <dbReference type="ARBA" id="ARBA00022679"/>
    </source>
</evidence>
<evidence type="ECO:0000313" key="6">
    <source>
        <dbReference type="Proteomes" id="UP000064967"/>
    </source>
</evidence>
<name>A0A0K1PY63_9BACT</name>
<dbReference type="STRING" id="1391654.AKJ09_05111"/>
<dbReference type="KEGG" id="llu:AKJ09_05111"/>
<dbReference type="InterPro" id="IPR029044">
    <property type="entry name" value="Nucleotide-diphossugar_trans"/>
</dbReference>
<proteinExistence type="inferred from homology"/>
<gene>
    <name evidence="5" type="ORF">AKJ09_05111</name>
</gene>
<dbReference type="PANTHER" id="PTHR43630:SF1">
    <property type="entry name" value="POLY-BETA-1,6-N-ACETYL-D-GLUCOSAMINE SYNTHASE"/>
    <property type="match status" value="1"/>
</dbReference>
<comment type="similarity">
    <text evidence="1">Belongs to the glycosyltransferase 2 family.</text>
</comment>